<reference evidence="1 2" key="1">
    <citation type="submission" date="2023-10" db="EMBL/GenBank/DDBJ databases">
        <title>Genome-Wide Identification Analysis in wild type Solanum Pinnatisectum Reveals Some Genes Defensing Phytophthora Infestans.</title>
        <authorList>
            <person name="Sun C."/>
        </authorList>
    </citation>
    <scope>NUCLEOTIDE SEQUENCE [LARGE SCALE GENOMIC DNA]</scope>
    <source>
        <strain evidence="1">LQN</strain>
        <tissue evidence="1">Leaf</tissue>
    </source>
</reference>
<gene>
    <name evidence="1" type="ORF">R3W88_014743</name>
</gene>
<comment type="caution">
    <text evidence="1">The sequence shown here is derived from an EMBL/GenBank/DDBJ whole genome shotgun (WGS) entry which is preliminary data.</text>
</comment>
<dbReference type="AlphaFoldDB" id="A0AAV9KVM3"/>
<accession>A0AAV9KVM3</accession>
<protein>
    <submittedName>
        <fullName evidence="1">Uncharacterized protein</fullName>
    </submittedName>
</protein>
<dbReference type="Gene3D" id="2.40.50.140">
    <property type="entry name" value="Nucleic acid-binding proteins"/>
    <property type="match status" value="1"/>
</dbReference>
<keyword evidence="2" id="KW-1185">Reference proteome</keyword>
<name>A0AAV9KVM3_9SOLN</name>
<evidence type="ECO:0000313" key="1">
    <source>
        <dbReference type="EMBL" id="KAK4716405.1"/>
    </source>
</evidence>
<proteinExistence type="predicted"/>
<dbReference type="Proteomes" id="UP001311915">
    <property type="component" value="Unassembled WGS sequence"/>
</dbReference>
<dbReference type="InterPro" id="IPR012340">
    <property type="entry name" value="NA-bd_OB-fold"/>
</dbReference>
<evidence type="ECO:0000313" key="2">
    <source>
        <dbReference type="Proteomes" id="UP001311915"/>
    </source>
</evidence>
<sequence>MLQTLESEKSVLAFCDVKSSIYPRDFVLSTTPISSLIINPQFEKANNVQQWNDNMKAQKIGISLMPSRLMQIARQVKITNILNGSLAIVKDMYYKFNVTVFGIDNNTNPWYHACKKCYRRVTVIKRSAICTYCGTKDIDYEER</sequence>
<organism evidence="1 2">
    <name type="scientific">Solanum pinnatisectum</name>
    <name type="common">tansyleaf nightshade</name>
    <dbReference type="NCBI Taxonomy" id="50273"/>
    <lineage>
        <taxon>Eukaryota</taxon>
        <taxon>Viridiplantae</taxon>
        <taxon>Streptophyta</taxon>
        <taxon>Embryophyta</taxon>
        <taxon>Tracheophyta</taxon>
        <taxon>Spermatophyta</taxon>
        <taxon>Magnoliopsida</taxon>
        <taxon>eudicotyledons</taxon>
        <taxon>Gunneridae</taxon>
        <taxon>Pentapetalae</taxon>
        <taxon>asterids</taxon>
        <taxon>lamiids</taxon>
        <taxon>Solanales</taxon>
        <taxon>Solanaceae</taxon>
        <taxon>Solanoideae</taxon>
        <taxon>Solaneae</taxon>
        <taxon>Solanum</taxon>
    </lineage>
</organism>
<dbReference type="EMBL" id="JAWPEI010000009">
    <property type="protein sequence ID" value="KAK4716405.1"/>
    <property type="molecule type" value="Genomic_DNA"/>
</dbReference>